<comment type="caution">
    <text evidence="1">The sequence shown here is derived from an EMBL/GenBank/DDBJ whole genome shotgun (WGS) entry which is preliminary data.</text>
</comment>
<evidence type="ECO:0000313" key="2">
    <source>
        <dbReference type="Proteomes" id="UP000317977"/>
    </source>
</evidence>
<dbReference type="RefSeq" id="WP_186776305.1">
    <property type="nucleotide sequence ID" value="NZ_SJPX01000003.1"/>
</dbReference>
<organism evidence="1 2">
    <name type="scientific">Rubripirellula reticaptiva</name>
    <dbReference type="NCBI Taxonomy" id="2528013"/>
    <lineage>
        <taxon>Bacteria</taxon>
        <taxon>Pseudomonadati</taxon>
        <taxon>Planctomycetota</taxon>
        <taxon>Planctomycetia</taxon>
        <taxon>Pirellulales</taxon>
        <taxon>Pirellulaceae</taxon>
        <taxon>Rubripirellula</taxon>
    </lineage>
</organism>
<sequence>MAHVERFKIRIAMTNNGGYSTTDSALIILTENANFGARMIERFKPITAVVNADVIEVIVRPERDARSAKLRPPTATAFSIDSGAEDFRRMGSSS</sequence>
<evidence type="ECO:0000313" key="1">
    <source>
        <dbReference type="EMBL" id="TWU51840.1"/>
    </source>
</evidence>
<dbReference type="Proteomes" id="UP000317977">
    <property type="component" value="Unassembled WGS sequence"/>
</dbReference>
<proteinExistence type="predicted"/>
<name>A0A5C6EU67_9BACT</name>
<gene>
    <name evidence="1" type="ORF">Poly59_34350</name>
</gene>
<reference evidence="1 2" key="1">
    <citation type="submission" date="2019-02" db="EMBL/GenBank/DDBJ databases">
        <title>Deep-cultivation of Planctomycetes and their phenomic and genomic characterization uncovers novel biology.</title>
        <authorList>
            <person name="Wiegand S."/>
            <person name="Jogler M."/>
            <person name="Boedeker C."/>
            <person name="Pinto D."/>
            <person name="Vollmers J."/>
            <person name="Rivas-Marin E."/>
            <person name="Kohn T."/>
            <person name="Peeters S.H."/>
            <person name="Heuer A."/>
            <person name="Rast P."/>
            <person name="Oberbeckmann S."/>
            <person name="Bunk B."/>
            <person name="Jeske O."/>
            <person name="Meyerdierks A."/>
            <person name="Storesund J.E."/>
            <person name="Kallscheuer N."/>
            <person name="Luecker S."/>
            <person name="Lage O.M."/>
            <person name="Pohl T."/>
            <person name="Merkel B.J."/>
            <person name="Hornburger P."/>
            <person name="Mueller R.-W."/>
            <person name="Bruemmer F."/>
            <person name="Labrenz M."/>
            <person name="Spormann A.M."/>
            <person name="Op Den Camp H."/>
            <person name="Overmann J."/>
            <person name="Amann R."/>
            <person name="Jetten M.S.M."/>
            <person name="Mascher T."/>
            <person name="Medema M.H."/>
            <person name="Devos D.P."/>
            <person name="Kaster A.-K."/>
            <person name="Ovreas L."/>
            <person name="Rohde M."/>
            <person name="Galperin M.Y."/>
            <person name="Jogler C."/>
        </authorList>
    </citation>
    <scope>NUCLEOTIDE SEQUENCE [LARGE SCALE GENOMIC DNA]</scope>
    <source>
        <strain evidence="1 2">Poly59</strain>
    </source>
</reference>
<protein>
    <submittedName>
        <fullName evidence="1">Uncharacterized protein</fullName>
    </submittedName>
</protein>
<keyword evidence="2" id="KW-1185">Reference proteome</keyword>
<dbReference type="AlphaFoldDB" id="A0A5C6EU67"/>
<accession>A0A5C6EU67</accession>
<dbReference type="EMBL" id="SJPX01000003">
    <property type="protein sequence ID" value="TWU51840.1"/>
    <property type="molecule type" value="Genomic_DNA"/>
</dbReference>